<gene>
    <name evidence="9" type="ORF">TAV2_LOCUS8308</name>
</gene>
<dbReference type="GO" id="GO:0005783">
    <property type="term" value="C:endoplasmic reticulum"/>
    <property type="evidence" value="ECO:0007669"/>
    <property type="project" value="TreeGrafter"/>
</dbReference>
<evidence type="ECO:0000256" key="6">
    <source>
        <dbReference type="ARBA" id="ARBA00023136"/>
    </source>
</evidence>
<keyword evidence="7" id="KW-0927">Auxin signaling pathway</keyword>
<evidence type="ECO:0000256" key="5">
    <source>
        <dbReference type="ARBA" id="ARBA00022989"/>
    </source>
</evidence>
<dbReference type="PANTHER" id="PTHR31752:SF56">
    <property type="entry name" value="AUXIN EFFLUX CARRIER COMPONENT 6"/>
    <property type="match status" value="1"/>
</dbReference>
<evidence type="ECO:0000256" key="1">
    <source>
        <dbReference type="ARBA" id="ARBA00004127"/>
    </source>
</evidence>
<protein>
    <recommendedName>
        <fullName evidence="11">PIN-like protein</fullName>
    </recommendedName>
</protein>
<dbReference type="Proteomes" id="UP000836841">
    <property type="component" value="Unassembled WGS sequence"/>
</dbReference>
<dbReference type="GO" id="GO:0009734">
    <property type="term" value="P:auxin-activated signaling pathway"/>
    <property type="evidence" value="ECO:0007669"/>
    <property type="project" value="UniProtKB-KW"/>
</dbReference>
<dbReference type="PANTHER" id="PTHR31752">
    <property type="entry name" value="AUXIN EFFLUX CARRIER COMPONENT 1B-RELATED"/>
    <property type="match status" value="1"/>
</dbReference>
<evidence type="ECO:0000256" key="2">
    <source>
        <dbReference type="ARBA" id="ARBA00009177"/>
    </source>
</evidence>
<dbReference type="EMBL" id="CAJVSB020000295">
    <property type="protein sequence ID" value="CAH2049608.1"/>
    <property type="molecule type" value="Genomic_DNA"/>
</dbReference>
<evidence type="ECO:0008006" key="11">
    <source>
        <dbReference type="Google" id="ProtNLM"/>
    </source>
</evidence>
<dbReference type="GO" id="GO:0005886">
    <property type="term" value="C:plasma membrane"/>
    <property type="evidence" value="ECO:0007669"/>
    <property type="project" value="TreeGrafter"/>
</dbReference>
<keyword evidence="6" id="KW-0472">Membrane</keyword>
<dbReference type="InterPro" id="IPR051107">
    <property type="entry name" value="Auxin_Efflux_Carrier"/>
</dbReference>
<evidence type="ECO:0000256" key="8">
    <source>
        <dbReference type="SAM" id="MobiDB-lite"/>
    </source>
</evidence>
<evidence type="ECO:0000313" key="10">
    <source>
        <dbReference type="Proteomes" id="UP000836841"/>
    </source>
</evidence>
<organism evidence="9 10">
    <name type="scientific">Thlaspi arvense</name>
    <name type="common">Field penny-cress</name>
    <dbReference type="NCBI Taxonomy" id="13288"/>
    <lineage>
        <taxon>Eukaryota</taxon>
        <taxon>Viridiplantae</taxon>
        <taxon>Streptophyta</taxon>
        <taxon>Embryophyta</taxon>
        <taxon>Tracheophyta</taxon>
        <taxon>Spermatophyta</taxon>
        <taxon>Magnoliopsida</taxon>
        <taxon>eudicotyledons</taxon>
        <taxon>Gunneridae</taxon>
        <taxon>Pentapetalae</taxon>
        <taxon>rosids</taxon>
        <taxon>malvids</taxon>
        <taxon>Brassicales</taxon>
        <taxon>Brassicaceae</taxon>
        <taxon>Thlaspideae</taxon>
        <taxon>Thlaspi</taxon>
    </lineage>
</organism>
<comment type="similarity">
    <text evidence="2">Belongs to the auxin efflux carrier (TC 2.A.69.1) family.</text>
</comment>
<comment type="caution">
    <text evidence="9">The sequence shown here is derived from an EMBL/GenBank/DDBJ whole genome shotgun (WGS) entry which is preliminary data.</text>
</comment>
<dbReference type="GO" id="GO:0010329">
    <property type="term" value="F:auxin efflux transmembrane transporter activity"/>
    <property type="evidence" value="ECO:0007669"/>
    <property type="project" value="TreeGrafter"/>
</dbReference>
<dbReference type="GO" id="GO:0009926">
    <property type="term" value="P:auxin polar transport"/>
    <property type="evidence" value="ECO:0007669"/>
    <property type="project" value="TreeGrafter"/>
</dbReference>
<evidence type="ECO:0000256" key="3">
    <source>
        <dbReference type="ARBA" id="ARBA00022448"/>
    </source>
</evidence>
<evidence type="ECO:0000256" key="4">
    <source>
        <dbReference type="ARBA" id="ARBA00022692"/>
    </source>
</evidence>
<keyword evidence="3" id="KW-0813">Transport</keyword>
<name>A0AAU9RX59_THLAR</name>
<feature type="region of interest" description="Disordered" evidence="8">
    <location>
        <begin position="1"/>
        <end position="27"/>
    </location>
</feature>
<reference evidence="9 10" key="1">
    <citation type="submission" date="2022-03" db="EMBL/GenBank/DDBJ databases">
        <authorList>
            <person name="Nunn A."/>
            <person name="Chopra R."/>
            <person name="Nunn A."/>
            <person name="Contreras Garrido A."/>
        </authorList>
    </citation>
    <scope>NUCLEOTIDE SEQUENCE [LARGE SCALE GENOMIC DNA]</scope>
</reference>
<comment type="subcellular location">
    <subcellularLocation>
        <location evidence="1">Endomembrane system</location>
        <topology evidence="1">Multi-pass membrane protein</topology>
    </subcellularLocation>
</comment>
<dbReference type="InterPro" id="IPR004776">
    <property type="entry name" value="Mem_transp_PIN-like"/>
</dbReference>
<dbReference type="AlphaFoldDB" id="A0AAU9RX59"/>
<evidence type="ECO:0000313" key="9">
    <source>
        <dbReference type="EMBL" id="CAH2049608.1"/>
    </source>
</evidence>
<keyword evidence="10" id="KW-1185">Reference proteome</keyword>
<feature type="compositionally biased region" description="Basic and acidic residues" evidence="8">
    <location>
        <begin position="1"/>
        <end position="12"/>
    </location>
</feature>
<accession>A0AAU9RX59</accession>
<keyword evidence="5" id="KW-1133">Transmembrane helix</keyword>
<evidence type="ECO:0000256" key="7">
    <source>
        <dbReference type="ARBA" id="ARBA00023294"/>
    </source>
</evidence>
<sequence>MKKKDLSFRDCTKLSPNEDGEGKGHISSQEMPNAFRYAKTHISCGWEETFSQSKHLFKCPGSSLVPHLLQYSIKIISDAGLGMAMFSLGLFMALQPRLIACGTKMAAISMAIRFLAGPVLMSSASIAVGLKGDLLHTAIVQAALPQGIVPFVFAREYGLHPDILSTGVIFGMWFLCQ</sequence>
<dbReference type="Pfam" id="PF03547">
    <property type="entry name" value="Mem_trans"/>
    <property type="match status" value="1"/>
</dbReference>
<proteinExistence type="inferred from homology"/>
<keyword evidence="4" id="KW-0812">Transmembrane</keyword>